<dbReference type="InterPro" id="IPR000182">
    <property type="entry name" value="GNAT_dom"/>
</dbReference>
<name>A0A841E9J6_9ACTN</name>
<dbReference type="CDD" id="cd04301">
    <property type="entry name" value="NAT_SF"/>
    <property type="match status" value="1"/>
</dbReference>
<organism evidence="4 5">
    <name type="scientific">Streptomonospora salina</name>
    <dbReference type="NCBI Taxonomy" id="104205"/>
    <lineage>
        <taxon>Bacteria</taxon>
        <taxon>Bacillati</taxon>
        <taxon>Actinomycetota</taxon>
        <taxon>Actinomycetes</taxon>
        <taxon>Streptosporangiales</taxon>
        <taxon>Nocardiopsidaceae</taxon>
        <taxon>Streptomonospora</taxon>
    </lineage>
</organism>
<dbReference type="GO" id="GO:0016747">
    <property type="term" value="F:acyltransferase activity, transferring groups other than amino-acyl groups"/>
    <property type="evidence" value="ECO:0007669"/>
    <property type="project" value="InterPro"/>
</dbReference>
<dbReference type="AlphaFoldDB" id="A0A841E9J6"/>
<dbReference type="SUPFAM" id="SSF55729">
    <property type="entry name" value="Acyl-CoA N-acyltransferases (Nat)"/>
    <property type="match status" value="1"/>
</dbReference>
<evidence type="ECO:0000313" key="4">
    <source>
        <dbReference type="EMBL" id="MBB5997180.1"/>
    </source>
</evidence>
<keyword evidence="5" id="KW-1185">Reference proteome</keyword>
<accession>A0A841E9J6</accession>
<reference evidence="4 5" key="1">
    <citation type="submission" date="2020-08" db="EMBL/GenBank/DDBJ databases">
        <title>Sequencing the genomes of 1000 actinobacteria strains.</title>
        <authorList>
            <person name="Klenk H.-P."/>
        </authorList>
    </citation>
    <scope>NUCLEOTIDE SEQUENCE [LARGE SCALE GENOMIC DNA]</scope>
    <source>
        <strain evidence="4 5">DSM 44593</strain>
    </source>
</reference>
<gene>
    <name evidence="4" type="ORF">HNR25_000931</name>
</gene>
<comment type="caution">
    <text evidence="4">The sequence shown here is derived from an EMBL/GenBank/DDBJ whole genome shotgun (WGS) entry which is preliminary data.</text>
</comment>
<protein>
    <submittedName>
        <fullName evidence="4">GNAT superfamily N-acetyltransferase</fullName>
    </submittedName>
</protein>
<dbReference type="InterPro" id="IPR056935">
    <property type="entry name" value="Rv0428c-like_C"/>
</dbReference>
<dbReference type="PANTHER" id="PTHR43420">
    <property type="entry name" value="ACETYLTRANSFERASE"/>
    <property type="match status" value="1"/>
</dbReference>
<dbReference type="RefSeq" id="WP_184633485.1">
    <property type="nucleotide sequence ID" value="NZ_BAABKT010000003.1"/>
</dbReference>
<evidence type="ECO:0000313" key="5">
    <source>
        <dbReference type="Proteomes" id="UP000578077"/>
    </source>
</evidence>
<dbReference type="Proteomes" id="UP000578077">
    <property type="component" value="Unassembled WGS sequence"/>
</dbReference>
<evidence type="ECO:0000259" key="3">
    <source>
        <dbReference type="PROSITE" id="PS51186"/>
    </source>
</evidence>
<dbReference type="InterPro" id="IPR050680">
    <property type="entry name" value="YpeA/RimI_acetyltransf"/>
</dbReference>
<dbReference type="PROSITE" id="PS51186">
    <property type="entry name" value="GNAT"/>
    <property type="match status" value="1"/>
</dbReference>
<dbReference type="Pfam" id="PF24553">
    <property type="entry name" value="Rv0428c_C"/>
    <property type="match status" value="1"/>
</dbReference>
<proteinExistence type="predicted"/>
<keyword evidence="1 4" id="KW-0808">Transferase</keyword>
<keyword evidence="2" id="KW-0012">Acyltransferase</keyword>
<dbReference type="InterPro" id="IPR016181">
    <property type="entry name" value="Acyl_CoA_acyltransferase"/>
</dbReference>
<sequence>MPLPADTGTPAVVRAVQERAARAQPAERVETVEGWLLRHAPGCSWWLSAALPHGGVVPGGLERGIARAEDFYARCGATAAFQITPGVCPAGLDTVLAARGYTRRGSLSLQAAATSAVRGREPTPPLRVRVDDRPAPAWFGAWAAVHGYTAESAIPEKAMLARVRGPSAYARAVTGNGTVAVGRAVAEAGWAGVFSMATLPEARGGGAAGRVLAALAEWARQQGADRMYLQVERDNAAALRLYERAGFAEVCGYHYRTARCSGRRSASGSSPRRARRGWC</sequence>
<feature type="domain" description="N-acetyltransferase" evidence="3">
    <location>
        <begin position="130"/>
        <end position="263"/>
    </location>
</feature>
<evidence type="ECO:0000256" key="2">
    <source>
        <dbReference type="ARBA" id="ARBA00023315"/>
    </source>
</evidence>
<evidence type="ECO:0000256" key="1">
    <source>
        <dbReference type="ARBA" id="ARBA00022679"/>
    </source>
</evidence>
<dbReference type="EMBL" id="JACHLY010000001">
    <property type="protein sequence ID" value="MBB5997180.1"/>
    <property type="molecule type" value="Genomic_DNA"/>
</dbReference>
<dbReference type="Gene3D" id="3.40.630.30">
    <property type="match status" value="1"/>
</dbReference>